<dbReference type="Pfam" id="PF21716">
    <property type="entry name" value="dnstrm_HI1420"/>
    <property type="match status" value="1"/>
</dbReference>
<organism evidence="2 3">
    <name type="scientific">Sphingobium psychrophilum</name>
    <dbReference type="NCBI Taxonomy" id="2728834"/>
    <lineage>
        <taxon>Bacteria</taxon>
        <taxon>Pseudomonadati</taxon>
        <taxon>Pseudomonadota</taxon>
        <taxon>Alphaproteobacteria</taxon>
        <taxon>Sphingomonadales</taxon>
        <taxon>Sphingomonadaceae</taxon>
        <taxon>Sphingobium</taxon>
    </lineage>
</organism>
<evidence type="ECO:0000259" key="1">
    <source>
        <dbReference type="PROSITE" id="PS50943"/>
    </source>
</evidence>
<dbReference type="PROSITE" id="PS50943">
    <property type="entry name" value="HTH_CROC1"/>
    <property type="match status" value="1"/>
</dbReference>
<dbReference type="CDD" id="cd00093">
    <property type="entry name" value="HTH_XRE"/>
    <property type="match status" value="1"/>
</dbReference>
<name>A0A7X9WWR4_9SPHN</name>
<dbReference type="InterPro" id="IPR010982">
    <property type="entry name" value="Lambda_DNA-bd_dom_sf"/>
</dbReference>
<dbReference type="PANTHER" id="PTHR40275:SF1">
    <property type="entry name" value="SSL7038 PROTEIN"/>
    <property type="match status" value="1"/>
</dbReference>
<dbReference type="InterPro" id="IPR001387">
    <property type="entry name" value="Cro/C1-type_HTH"/>
</dbReference>
<accession>A0A7X9WWR4</accession>
<evidence type="ECO:0000313" key="2">
    <source>
        <dbReference type="EMBL" id="NML11300.1"/>
    </source>
</evidence>
<dbReference type="Gene3D" id="1.10.260.40">
    <property type="entry name" value="lambda repressor-like DNA-binding domains"/>
    <property type="match status" value="1"/>
</dbReference>
<dbReference type="GO" id="GO:0003677">
    <property type="term" value="F:DNA binding"/>
    <property type="evidence" value="ECO:0007669"/>
    <property type="project" value="InterPro"/>
</dbReference>
<reference evidence="2 3" key="1">
    <citation type="submission" date="2020-04" db="EMBL/GenBank/DDBJ databases">
        <title>Sphingobium sp. AR-3-1 isolated from Arctic soil.</title>
        <authorList>
            <person name="Dahal R.H."/>
            <person name="Chaudhary D.K."/>
        </authorList>
    </citation>
    <scope>NUCLEOTIDE SEQUENCE [LARGE SCALE GENOMIC DNA]</scope>
    <source>
        <strain evidence="2 3">AR-3-1</strain>
    </source>
</reference>
<comment type="caution">
    <text evidence="2">The sequence shown here is derived from an EMBL/GenBank/DDBJ whole genome shotgun (WGS) entry which is preliminary data.</text>
</comment>
<dbReference type="InterPro" id="IPR014057">
    <property type="entry name" value="HI1420"/>
</dbReference>
<protein>
    <submittedName>
        <fullName evidence="2">Putative addiction module antidote protein</fullName>
    </submittedName>
</protein>
<sequence>MALKIKRFDAAKHFESAEAQARLIDDALRSGNTGYIANALGIVARARGMSAIAKDAGLSRQALYAALSENGNPSLDTIVKVTKALGIDLHAGPSAANDVAAGREVAHA</sequence>
<dbReference type="SUPFAM" id="SSF47413">
    <property type="entry name" value="lambda repressor-like DNA-binding domains"/>
    <property type="match status" value="1"/>
</dbReference>
<keyword evidence="3" id="KW-1185">Reference proteome</keyword>
<feature type="domain" description="HTH cro/C1-type" evidence="1">
    <location>
        <begin position="49"/>
        <end position="89"/>
    </location>
</feature>
<dbReference type="PANTHER" id="PTHR40275">
    <property type="entry name" value="SSL7038 PROTEIN"/>
    <property type="match status" value="1"/>
</dbReference>
<proteinExistence type="predicted"/>
<dbReference type="NCBIfam" id="TIGR02684">
    <property type="entry name" value="dnstrm_HI1420"/>
    <property type="match status" value="1"/>
</dbReference>
<dbReference type="RefSeq" id="WP_169573816.1">
    <property type="nucleotide sequence ID" value="NZ_JABBFV010000009.1"/>
</dbReference>
<dbReference type="EMBL" id="JABBFV010000009">
    <property type="protein sequence ID" value="NML11300.1"/>
    <property type="molecule type" value="Genomic_DNA"/>
</dbReference>
<dbReference type="Proteomes" id="UP000519023">
    <property type="component" value="Unassembled WGS sequence"/>
</dbReference>
<gene>
    <name evidence="2" type="ORF">HHL08_14285</name>
</gene>
<dbReference type="AlphaFoldDB" id="A0A7X9WWR4"/>
<evidence type="ECO:0000313" key="3">
    <source>
        <dbReference type="Proteomes" id="UP000519023"/>
    </source>
</evidence>